<evidence type="ECO:0000256" key="3">
    <source>
        <dbReference type="ARBA" id="ARBA00022692"/>
    </source>
</evidence>
<feature type="transmembrane region" description="Helical" evidence="6">
    <location>
        <begin position="235"/>
        <end position="252"/>
    </location>
</feature>
<evidence type="ECO:0000256" key="1">
    <source>
        <dbReference type="ARBA" id="ARBA00004141"/>
    </source>
</evidence>
<dbReference type="InterPro" id="IPR002781">
    <property type="entry name" value="TM_pro_TauE-like"/>
</dbReference>
<dbReference type="AlphaFoldDB" id="A0AAV4LEA7"/>
<dbReference type="PANTHER" id="PTHR43701:SF2">
    <property type="entry name" value="MEMBRANE TRANSPORTER PROTEIN YJNA-RELATED"/>
    <property type="match status" value="1"/>
</dbReference>
<evidence type="ECO:0000256" key="4">
    <source>
        <dbReference type="ARBA" id="ARBA00022989"/>
    </source>
</evidence>
<proteinExistence type="inferred from homology"/>
<keyword evidence="4 6" id="KW-1133">Transmembrane helix</keyword>
<dbReference type="Proteomes" id="UP001057291">
    <property type="component" value="Unassembled WGS sequence"/>
</dbReference>
<keyword evidence="5 6" id="KW-0472">Membrane</keyword>
<comment type="caution">
    <text evidence="7">The sequence shown here is derived from an EMBL/GenBank/DDBJ whole genome shotgun (WGS) entry which is preliminary data.</text>
</comment>
<feature type="transmembrane region" description="Helical" evidence="6">
    <location>
        <begin position="146"/>
        <end position="174"/>
    </location>
</feature>
<feature type="transmembrane region" description="Helical" evidence="6">
    <location>
        <begin position="74"/>
        <end position="93"/>
    </location>
</feature>
<keyword evidence="6" id="KW-1003">Cell membrane</keyword>
<feature type="transmembrane region" description="Helical" evidence="6">
    <location>
        <begin position="210"/>
        <end position="229"/>
    </location>
</feature>
<keyword evidence="3 6" id="KW-0812">Transmembrane</keyword>
<sequence>MDFSVSFGGFVVGLLIGMTGMGGGLVMTPMLIFLFGVSPSVAIGTDLVYMSITKMVGAWQHWRQKTIDFVVVKYLSYGSIPGALLGVGTLALLQHSLGKSGNAVIGKLLGLSYLLVAGVMVWRILMQKSNRRPQEGVRPAAYKLVILGLVGGFLVGLTSVGSGTLFMAVLVMIYPVATAKLVGTDIVQAVLVTGVAGLAHMAAGTVNFPLVGSLLIGSIPGILIGSRLVMKLPELVVRTCLVLMLFFSGMKLL</sequence>
<dbReference type="PANTHER" id="PTHR43701">
    <property type="entry name" value="MEMBRANE TRANSPORTER PROTEIN MJ0441-RELATED"/>
    <property type="match status" value="1"/>
</dbReference>
<accession>A0AAV4LEA7</accession>
<feature type="transmembrane region" description="Helical" evidence="6">
    <location>
        <begin position="186"/>
        <end position="203"/>
    </location>
</feature>
<feature type="transmembrane region" description="Helical" evidence="6">
    <location>
        <begin position="105"/>
        <end position="125"/>
    </location>
</feature>
<dbReference type="EMBL" id="BOQE01000001">
    <property type="protein sequence ID" value="GIM46162.1"/>
    <property type="molecule type" value="Genomic_DNA"/>
</dbReference>
<dbReference type="GO" id="GO:0005886">
    <property type="term" value="C:plasma membrane"/>
    <property type="evidence" value="ECO:0007669"/>
    <property type="project" value="UniProtKB-SubCell"/>
</dbReference>
<evidence type="ECO:0000256" key="5">
    <source>
        <dbReference type="ARBA" id="ARBA00023136"/>
    </source>
</evidence>
<organism evidence="7 8">
    <name type="scientific">Collibacillus ludicampi</name>
    <dbReference type="NCBI Taxonomy" id="2771369"/>
    <lineage>
        <taxon>Bacteria</taxon>
        <taxon>Bacillati</taxon>
        <taxon>Bacillota</taxon>
        <taxon>Bacilli</taxon>
        <taxon>Bacillales</taxon>
        <taxon>Alicyclobacillaceae</taxon>
        <taxon>Collibacillus</taxon>
    </lineage>
</organism>
<gene>
    <name evidence="7" type="ORF">DNHGIG_17110</name>
</gene>
<dbReference type="RefSeq" id="WP_282199299.1">
    <property type="nucleotide sequence ID" value="NZ_BOQE01000001.1"/>
</dbReference>
<reference evidence="7" key="1">
    <citation type="journal article" date="2023" name="Int. J. Syst. Evol. Microbiol.">
        <title>Collibacillus ludicampi gen. nov., sp. nov., a new soil bacterium of the family Alicyclobacillaceae.</title>
        <authorList>
            <person name="Jojima T."/>
            <person name="Ioku Y."/>
            <person name="Fukuta Y."/>
            <person name="Shirasaka N."/>
            <person name="Matsumura Y."/>
            <person name="Mori M."/>
        </authorList>
    </citation>
    <scope>NUCLEOTIDE SEQUENCE</scope>
    <source>
        <strain evidence="7">TP075</strain>
    </source>
</reference>
<protein>
    <recommendedName>
        <fullName evidence="6">Probable membrane transporter protein</fullName>
    </recommendedName>
</protein>
<evidence type="ECO:0000256" key="6">
    <source>
        <dbReference type="RuleBase" id="RU363041"/>
    </source>
</evidence>
<evidence type="ECO:0000313" key="8">
    <source>
        <dbReference type="Proteomes" id="UP001057291"/>
    </source>
</evidence>
<evidence type="ECO:0000313" key="7">
    <source>
        <dbReference type="EMBL" id="GIM46162.1"/>
    </source>
</evidence>
<evidence type="ECO:0000256" key="2">
    <source>
        <dbReference type="ARBA" id="ARBA00009142"/>
    </source>
</evidence>
<comment type="similarity">
    <text evidence="2 6">Belongs to the 4-toluene sulfonate uptake permease (TSUP) (TC 2.A.102) family.</text>
</comment>
<dbReference type="Pfam" id="PF01925">
    <property type="entry name" value="TauE"/>
    <property type="match status" value="1"/>
</dbReference>
<comment type="subcellular location">
    <subcellularLocation>
        <location evidence="6">Cell membrane</location>
        <topology evidence="6">Multi-pass membrane protein</topology>
    </subcellularLocation>
    <subcellularLocation>
        <location evidence="1">Membrane</location>
        <topology evidence="1">Multi-pass membrane protein</topology>
    </subcellularLocation>
</comment>
<name>A0AAV4LEA7_9BACL</name>
<dbReference type="InterPro" id="IPR051598">
    <property type="entry name" value="TSUP/Inactive_protease-like"/>
</dbReference>
<feature type="transmembrane region" description="Helical" evidence="6">
    <location>
        <begin position="7"/>
        <end position="26"/>
    </location>
</feature>
<feature type="transmembrane region" description="Helical" evidence="6">
    <location>
        <begin position="32"/>
        <end position="53"/>
    </location>
</feature>
<keyword evidence="8" id="KW-1185">Reference proteome</keyword>